<dbReference type="InterPro" id="IPR052062">
    <property type="entry name" value="Murein_DD/LD_carboxypeptidase"/>
</dbReference>
<dbReference type="GO" id="GO:0008234">
    <property type="term" value="F:cysteine-type peptidase activity"/>
    <property type="evidence" value="ECO:0007669"/>
    <property type="project" value="UniProtKB-KW"/>
</dbReference>
<keyword evidence="8" id="KW-1133">Transmembrane helix</keyword>
<dbReference type="InterPro" id="IPR000064">
    <property type="entry name" value="NLP_P60_dom"/>
</dbReference>
<feature type="compositionally biased region" description="Polar residues" evidence="7">
    <location>
        <begin position="1170"/>
        <end position="1182"/>
    </location>
</feature>
<feature type="coiled-coil region" evidence="6">
    <location>
        <begin position="962"/>
        <end position="996"/>
    </location>
</feature>
<proteinExistence type="inferred from homology"/>
<feature type="coiled-coil region" evidence="6">
    <location>
        <begin position="1560"/>
        <end position="1587"/>
    </location>
</feature>
<feature type="region of interest" description="Disordered" evidence="7">
    <location>
        <begin position="1307"/>
        <end position="1328"/>
    </location>
</feature>
<evidence type="ECO:0000256" key="4">
    <source>
        <dbReference type="ARBA" id="ARBA00022801"/>
    </source>
</evidence>
<feature type="region of interest" description="Disordered" evidence="7">
    <location>
        <begin position="1783"/>
        <end position="1802"/>
    </location>
</feature>
<feature type="coiled-coil region" evidence="6">
    <location>
        <begin position="888"/>
        <end position="934"/>
    </location>
</feature>
<protein>
    <recommendedName>
        <fullName evidence="9">NlpC/P60 domain-containing protein</fullName>
    </recommendedName>
</protein>
<dbReference type="GO" id="GO:0006508">
    <property type="term" value="P:proteolysis"/>
    <property type="evidence" value="ECO:0007669"/>
    <property type="project" value="UniProtKB-KW"/>
</dbReference>
<dbReference type="PROSITE" id="PS51935">
    <property type="entry name" value="NLPC_P60"/>
    <property type="match status" value="1"/>
</dbReference>
<keyword evidence="4" id="KW-0378">Hydrolase</keyword>
<dbReference type="Gene3D" id="3.90.1720.10">
    <property type="entry name" value="endopeptidase domain like (from Nostoc punctiforme)"/>
    <property type="match status" value="1"/>
</dbReference>
<dbReference type="PANTHER" id="PTHR47360:SF1">
    <property type="entry name" value="ENDOPEPTIDASE NLPC-RELATED"/>
    <property type="match status" value="1"/>
</dbReference>
<evidence type="ECO:0000256" key="3">
    <source>
        <dbReference type="ARBA" id="ARBA00022729"/>
    </source>
</evidence>
<feature type="coiled-coil region" evidence="6">
    <location>
        <begin position="100"/>
        <end position="134"/>
    </location>
</feature>
<keyword evidence="8" id="KW-0472">Membrane</keyword>
<evidence type="ECO:0000256" key="5">
    <source>
        <dbReference type="ARBA" id="ARBA00022807"/>
    </source>
</evidence>
<feature type="region of interest" description="Disordered" evidence="7">
    <location>
        <begin position="1853"/>
        <end position="1877"/>
    </location>
</feature>
<evidence type="ECO:0000256" key="7">
    <source>
        <dbReference type="SAM" id="MobiDB-lite"/>
    </source>
</evidence>
<organism evidence="10 11">
    <name type="scientific">Paenibacillus dendrobii</name>
    <dbReference type="NCBI Taxonomy" id="2691084"/>
    <lineage>
        <taxon>Bacteria</taxon>
        <taxon>Bacillati</taxon>
        <taxon>Bacillota</taxon>
        <taxon>Bacilli</taxon>
        <taxon>Bacillales</taxon>
        <taxon>Paenibacillaceae</taxon>
        <taxon>Paenibacillus</taxon>
    </lineage>
</organism>
<keyword evidence="6" id="KW-0175">Coiled coil</keyword>
<evidence type="ECO:0000313" key="11">
    <source>
        <dbReference type="Proteomes" id="UP000460318"/>
    </source>
</evidence>
<evidence type="ECO:0000256" key="2">
    <source>
        <dbReference type="ARBA" id="ARBA00022670"/>
    </source>
</evidence>
<keyword evidence="11" id="KW-1185">Reference proteome</keyword>
<keyword evidence="5" id="KW-0788">Thiol protease</keyword>
<accession>A0A7X3LHB5</accession>
<name>A0A7X3LHB5_9BACL</name>
<gene>
    <name evidence="10" type="ORF">GRF59_15245</name>
</gene>
<dbReference type="Proteomes" id="UP000460318">
    <property type="component" value="Unassembled WGS sequence"/>
</dbReference>
<feature type="transmembrane region" description="Helical" evidence="8">
    <location>
        <begin position="778"/>
        <end position="804"/>
    </location>
</feature>
<dbReference type="InterPro" id="IPR038765">
    <property type="entry name" value="Papain-like_cys_pep_sf"/>
</dbReference>
<comment type="similarity">
    <text evidence="1">Belongs to the peptidase C40 family.</text>
</comment>
<feature type="domain" description="NlpC/P60" evidence="9">
    <location>
        <begin position="1326"/>
        <end position="1460"/>
    </location>
</feature>
<feature type="region of interest" description="Disordered" evidence="7">
    <location>
        <begin position="1459"/>
        <end position="1496"/>
    </location>
</feature>
<feature type="region of interest" description="Disordered" evidence="7">
    <location>
        <begin position="1968"/>
        <end position="1997"/>
    </location>
</feature>
<dbReference type="Pfam" id="PF10145">
    <property type="entry name" value="PhageMin_Tail"/>
    <property type="match status" value="1"/>
</dbReference>
<feature type="compositionally biased region" description="Low complexity" evidence="7">
    <location>
        <begin position="1465"/>
        <end position="1481"/>
    </location>
</feature>
<feature type="region of interest" description="Disordered" evidence="7">
    <location>
        <begin position="1170"/>
        <end position="1195"/>
    </location>
</feature>
<reference evidence="10 11" key="1">
    <citation type="submission" date="2019-12" db="EMBL/GenBank/DDBJ databases">
        <title>Paenibacillus sp. nov., an endophytic bacterium isolated from the stem of Dendrobium.</title>
        <authorList>
            <person name="Zhao R."/>
        </authorList>
    </citation>
    <scope>NUCLEOTIDE SEQUENCE [LARGE SCALE GENOMIC DNA]</scope>
    <source>
        <strain evidence="10 11">HJL G12</strain>
    </source>
</reference>
<keyword evidence="3" id="KW-0732">Signal</keyword>
<evidence type="ECO:0000313" key="10">
    <source>
        <dbReference type="EMBL" id="MWV44977.1"/>
    </source>
</evidence>
<dbReference type="Pfam" id="PF00877">
    <property type="entry name" value="NLPC_P60"/>
    <property type="match status" value="1"/>
</dbReference>
<feature type="coiled-coil region" evidence="6">
    <location>
        <begin position="194"/>
        <end position="228"/>
    </location>
</feature>
<keyword evidence="2" id="KW-0645">Protease</keyword>
<feature type="region of interest" description="Disordered" evidence="7">
    <location>
        <begin position="1534"/>
        <end position="1560"/>
    </location>
</feature>
<evidence type="ECO:0000259" key="9">
    <source>
        <dbReference type="PROSITE" id="PS51935"/>
    </source>
</evidence>
<dbReference type="SUPFAM" id="SSF54001">
    <property type="entry name" value="Cysteine proteinases"/>
    <property type="match status" value="1"/>
</dbReference>
<comment type="caution">
    <text evidence="10">The sequence shown here is derived from an EMBL/GenBank/DDBJ whole genome shotgun (WGS) entry which is preliminary data.</text>
</comment>
<feature type="coiled-coil region" evidence="6">
    <location>
        <begin position="1247"/>
        <end position="1299"/>
    </location>
</feature>
<dbReference type="InterPro" id="IPR010090">
    <property type="entry name" value="Phage_tape_meas"/>
</dbReference>
<evidence type="ECO:0000256" key="6">
    <source>
        <dbReference type="SAM" id="Coils"/>
    </source>
</evidence>
<dbReference type="PANTHER" id="PTHR47360">
    <property type="entry name" value="MUREIN DD-ENDOPEPTIDASE MEPS/MUREIN LD-CARBOXYPEPTIDASE"/>
    <property type="match status" value="1"/>
</dbReference>
<feature type="compositionally biased region" description="Basic and acidic residues" evidence="7">
    <location>
        <begin position="1541"/>
        <end position="1554"/>
    </location>
</feature>
<dbReference type="EMBL" id="WUBI01000002">
    <property type="protein sequence ID" value="MWV44977.1"/>
    <property type="molecule type" value="Genomic_DNA"/>
</dbReference>
<feature type="compositionally biased region" description="Low complexity" evidence="7">
    <location>
        <begin position="1977"/>
        <end position="1996"/>
    </location>
</feature>
<sequence>MNEDLRILISVGLKSTTVTDINKELEKLAKDTSLQKLNVKINIDESFTKSINSFIEVTKKLDQALQQQNQIVKENITTYAKLDGSIEKVREKHLANGTIITQTNKKIDEHNQKLKQETQAYDDQRKTIQQFEKELVGFNKLKTQTVKNGAGEIAGYRNTYVSPTGQQLTVNADAEGIVKKSTQTRDYLLQMGDIQKIEDARIKSELRVRDEERKVNEAQQKAIQKSADADREAHNKKLSQLREFQRKAEETYAKIGSQKLTIDNAQKLDGTIAQVRSLDVNDANLTSKMRNISNGFKDISASAKEGSTRLRAFVDSAGKLAAHVPVFMAVHTAIYGVFNAISEGFRGMIDIEAKMAGYIQTNETYFKSLTGEGLDQKKINDQTQQFILTAHELGAEIGEVTESARLWGRMYKDVGVVQELVRQSTMLSTVDLVSLEDATKSMESVLAQYGVQLKNVAAAQLYGNRILDSWSKVAHDTMAPARDLGAAFERTGKIASETGVSFDFLNGLVSSGMRNTALSGENLGNMWKTVLGTIRTGKAVAEIEKLGVATKEVVDGTEQWRKAEDILLDLSIAVTDKNYDLTKSYADISRGVYQYAKLAASLNAGDILRGTAASISSSGETLEYLKVQMDTIQRKSSQVKTSFLEIFNTAGNDGLRSSLKNILDIIDRLLIGITKMPPGLIEFGALFAGVAGAAALAKQPVLNLIKTIDYYRTARVASAAATAAETTANTTNIVSAEGQILATVQKTVATEAETAAIGMQTAATATATTVANGFTASAAAATATMAILTGGLIVLAGIFVTVALNAGKAEKQHRDNVQTIKDEIAANNQLISQYKRQSEFVPKAAKAYKAYNDMINKGSLNAKQQADAQKQLIEVEKALTETLADQDLSRLKSQLNRTDVDYQKAIENEIDLLNQKTEAQRKSNKEEINRLQSEGEKSIASKYDEILKKEKELTKYKELNKYRGEGVEFRQLQEQLEKLKNEYASLKKEQQGYDEQLLQLNSDQIDQLSAKLGTVTENADDAAEAINTLFENIDGYADDVKTLNQTIDKLNKGQSLNSEEVYDLVKKYPELAGHVKKTTEGWKLELDAIKNLRKDKIKFANEDIEAQKKNSLNTLNESLKRIKIYGLELQTINNIQDAKKEINKLNDTTNPLLKDESYLGGLENIGANSKHGSPFSDWNRQLNDSRKQSASEAKSLLQGYVDSQEKIEKQMNDLLLSMSNDDFGIGEESKKNNKELNDSFSETNEILTATQKRLREIQTELEKLNNKRSKIKKGSEEYRKSLQEEIKLLKEQKNLYEDGINNPEKLVSTKVTTSSKSSTGSSSSSSTSVSNLIANAQSLQGKLTYKQISGEFKGTYDQFVNRALSDCSQFVQEMFKQFADVKLPRTAAEQFKKGTKVEKSDLQAGDLVFFNTTGKTASHVGIYTGNGKFIQMGNHGLSEQSLDSKTWTETYKYDGARRVSAGGVTTTPKSSSSSSPKTSTKNASQSDLDAAAETAKQKTEEANAKIYQLTIDIIQDVVTESENRIDRFSTLIAQSQGRQSRYSEDSANWRKEESSQSSYLQEQQKEIENQNKQLDKLVKENAITSGEFDKQKAANSEKWWDYEKQIQEKRFNVISSYLKEYDGKIDKVKTQFDEASAKMGLMTEGTKEYNDALQDQIPLLRNEQQLHQQKIDLINKQLSSDKLTAAQKAELITQLHTETAAWLDNESAIKSNIERLADLRKSAADKIISDYKAMIEKQRDLELSAFDQQKEAEDKRHEQIKKNLEEENKLYEDIINPQIKALDRQNSSDDHESELNNKLKDRQKLQDEINKYSLDESIEGKAKKKQLQEQLYAKDEEIAKFKLDRERELRKQSLQDQLDDHKNQSDQIADNEDKLNKEINDNIDQEKKAVEQKYKDILENDKKYYDLKQGLLSNDSSVVNSTLAELQLGYDTYFGQLKDHVFDTNQEFENLNYTLQQSLEMLKKYSGGDYSEQNDFPSGYTPPSSTPSSGSNNNNTAKEAWKNYLSNKQSAESITQQVINLNRTNPNSPEIAKLKSQLDTLKQQNDSMRTQYGFPDGSYNELKNKNIFSAETGGMTPAFTGGKFLLAHEKELVLNKNDTANLITAVDITRNMVSGLKNLTSLLLPKSPSPALAGGVEIKQIIINANDKESGESIYKKFAKEVSRNMKRN</sequence>
<evidence type="ECO:0000256" key="8">
    <source>
        <dbReference type="SAM" id="Phobius"/>
    </source>
</evidence>
<dbReference type="RefSeq" id="WP_160498582.1">
    <property type="nucleotide sequence ID" value="NZ_WUBI01000002.1"/>
</dbReference>
<evidence type="ECO:0000256" key="1">
    <source>
        <dbReference type="ARBA" id="ARBA00007074"/>
    </source>
</evidence>
<keyword evidence="8" id="KW-0812">Transmembrane</keyword>
<feature type="compositionally biased region" description="Low complexity" evidence="7">
    <location>
        <begin position="1308"/>
        <end position="1328"/>
    </location>
</feature>
<feature type="compositionally biased region" description="Basic and acidic residues" evidence="7">
    <location>
        <begin position="1853"/>
        <end position="1864"/>
    </location>
</feature>